<sequence>MAQTKPKIYQVDTGITAFNDPITVLHQGASSANVDVGFLFNRANGLVSNVALYWSESANSFVTSFTTNSGVTNSNITATGYANLTIGSLLSINGNIYLNGVMGTAGQYITATSSGTAWTSAPFIGGYVANQSTFGANLVANSGTASTSITTGALVVNGGTGISGALYITNTGDVSANIGSLLANAGTQGASINSINANVGAFELYANANLGTATNNISTLQANVGAFETYANTKIGTNNNSNLVVVSTTTSTSYTTGALVVNGGAGVSGNINAGGYGSFSGTYNESSTTAGVYAGIAGSVPASPRTGFFNGNASQNWQIDNYNGTFRWFTPGTTRMTLDGNTGQLVVGNNISSGTLNVTTWANIAGPLAVTNNTSVQAIQVVGTATKGGVGYHDFLLATNQGGGTNPNKSFRLDSVGALQIINSAYTTNIFNLDDGGNLTIPGKITISNGVFWANGVAYSSGGGTTFTGGYIPNQSTFGANLVANSATTSTSTTTGALVVVGGIGVSGNVYAGQVYSTNNGNGTNFAIGDDAWLGDINVANTTRLMGQQDGTQGYLVFGNTNTTNYIGRTGSSPITVTGAFAITGNTDVQNTLYGRGVYDNSNRVVSTSTGAGNLAISGTAINLTATGPGAVSTGSSTAIPVVTTDAYGRISTITTAAVIAPAGTLSGTTLNSGVTASSLTSVGTLVSLNVTNVGDVSANIGTLYANAGTQGASINSINANVGAFELYANANLGTATTNITSLQANIGAFHNYANTKIGTNTNSNLVVVSTTPSTSTTTGAMVVGGGVGIAGNLYVGGNLTVSNVIYTNTEVITTTEVIAGNLVLTSADDTISPTTGALVIPTGGLSVGGNAYVGHNLYVGSGAFNLSLTAPTIFAVDNGTAYTQMAMQNIAGTGSADFAAYGDNSTESSGWADMGFAGSSFNDSNYTITGPGDGYFIVEGTNNTIGGNLILATGSTGYFKDIIFGTGGFDQASIVGRFHGNATNAGYFSVETNAGAINTLSGALRVTGGAGFTENVYADKFYTVNGLYWAGNGVAFSSGSTYSNTNVAAYLTSQNISSANIGTLYLGNISTNANLGTATTNISSLQANIGAYHQYANANLGTATTNISSLQANIGAYHQYANANLGTATTNISSLQANIGAFELYANANIGTLYNGNISTNANLGAFQTYANATFATTGGPSTTVISANLGAYQTWANASISSLATNANANTVAYLNKNSISNITVAGQMVVSNITQSVSETTGALVVSGGVGIGKDLHVLGEIHAENNTQINGNLTIAGNIIFTGNATNISTDNLAIQDSIINLHTFANLAPWTINDGRDIGMAMHYYDTEDKLAFLGRANDTGYLEFYANGKEGTGNTFVSSAYGTFKTGEFVVANTTPSTSNVTGALRVNGGIGVTGNIYVSSNVYIAGVRALTTSDLAATTFTANYITQNPLSSTALSTIAGTSTSYGTYNFGNVQSIQIYGDYDTVANTGFYSVNDATGSPAHVEYIGFTNVSTFNQLDYNINYTAASGHTINIDLYNYQYGGWDTFATYSGSGSWQTFTLGLINAAPYIGTTVGNVGNVTTRLYHVSSGNAQHRTWIDYVALQNTLTGSQGPRGATGATGASGTYTGGYVSGITTFGSNLVANSGTSSTSTTTGAIVSTGGAGIAGNVYADKFYTTSGLYWSGNGAAFASGTSGTSYATGNVIITNSTGVLPNIYTSIGSINSSYIRDDYLDENTPRREIMGTFPYFNIKTINGAYAYGDLAPIQIYDGTSIPLAQIGFAVTNTNAGDPTNSATKGGSFVITASNAAVTTANINGDFAVVTNGQTRFRLKYDGRAYILGNTSITGNGASTSTTTGALVVAGGAGINGNVWAGNLITANGVFWANGAVYSTGSSSPGGGLTDVQVYLQNMFYK</sequence>
<organism evidence="1">
    <name type="scientific">uncultured Caudovirales phage</name>
    <dbReference type="NCBI Taxonomy" id="2100421"/>
    <lineage>
        <taxon>Viruses</taxon>
        <taxon>Duplodnaviria</taxon>
        <taxon>Heunggongvirae</taxon>
        <taxon>Uroviricota</taxon>
        <taxon>Caudoviricetes</taxon>
        <taxon>Peduoviridae</taxon>
        <taxon>Maltschvirus</taxon>
        <taxon>Maltschvirus maltsch</taxon>
    </lineage>
</organism>
<gene>
    <name evidence="1" type="ORF">UFOVP112_155</name>
</gene>
<proteinExistence type="predicted"/>
<dbReference type="EMBL" id="LR796233">
    <property type="protein sequence ID" value="CAB4129057.1"/>
    <property type="molecule type" value="Genomic_DNA"/>
</dbReference>
<protein>
    <submittedName>
        <fullName evidence="1">Uncharacterized protein</fullName>
    </submittedName>
</protein>
<evidence type="ECO:0000313" key="1">
    <source>
        <dbReference type="EMBL" id="CAB4129057.1"/>
    </source>
</evidence>
<name>A0A6J5L7N1_9CAUD</name>
<reference evidence="1" key="1">
    <citation type="submission" date="2020-04" db="EMBL/GenBank/DDBJ databases">
        <authorList>
            <person name="Chiriac C."/>
            <person name="Salcher M."/>
            <person name="Ghai R."/>
            <person name="Kavagutti S V."/>
        </authorList>
    </citation>
    <scope>NUCLEOTIDE SEQUENCE</scope>
</reference>
<accession>A0A6J5L7N1</accession>